<dbReference type="PANTHER" id="PTHR46825:SF8">
    <property type="entry name" value="BETA-LACTAMASE-RELATED"/>
    <property type="match status" value="1"/>
</dbReference>
<dbReference type="Pfam" id="PF00144">
    <property type="entry name" value="Beta-lactamase"/>
    <property type="match status" value="1"/>
</dbReference>
<reference evidence="4 5" key="1">
    <citation type="submission" date="2020-07" db="EMBL/GenBank/DDBJ databases">
        <title>Complete genome sequence for Sandaracinobacter sp. M6.</title>
        <authorList>
            <person name="Tang Y."/>
            <person name="Liu Q."/>
            <person name="Guo Z."/>
            <person name="Lei P."/>
            <person name="Huang B."/>
        </authorList>
    </citation>
    <scope>NUCLEOTIDE SEQUENCE [LARGE SCALE GENOMIC DNA]</scope>
    <source>
        <strain evidence="4 5">M6</strain>
    </source>
</reference>
<keyword evidence="1" id="KW-0472">Membrane</keyword>
<keyword evidence="1" id="KW-0812">Transmembrane</keyword>
<accession>A0A7G5IDX4</accession>
<feature type="transmembrane region" description="Helical" evidence="1">
    <location>
        <begin position="494"/>
        <end position="512"/>
    </location>
</feature>
<keyword evidence="2" id="KW-0732">Signal</keyword>
<evidence type="ECO:0000313" key="4">
    <source>
        <dbReference type="EMBL" id="QMW21566.1"/>
    </source>
</evidence>
<feature type="domain" description="Beta-lactamase-related" evidence="3">
    <location>
        <begin position="35"/>
        <end position="306"/>
    </location>
</feature>
<feature type="transmembrane region" description="Helical" evidence="1">
    <location>
        <begin position="524"/>
        <end position="543"/>
    </location>
</feature>
<dbReference type="GO" id="GO:0016787">
    <property type="term" value="F:hydrolase activity"/>
    <property type="evidence" value="ECO:0007669"/>
    <property type="project" value="UniProtKB-KW"/>
</dbReference>
<feature type="signal peptide" evidence="2">
    <location>
        <begin position="1"/>
        <end position="22"/>
    </location>
</feature>
<dbReference type="SUPFAM" id="SSF56601">
    <property type="entry name" value="beta-lactamase/transpeptidase-like"/>
    <property type="match status" value="1"/>
</dbReference>
<dbReference type="RefSeq" id="WP_182294415.1">
    <property type="nucleotide sequence ID" value="NZ_CP059851.1"/>
</dbReference>
<keyword evidence="4" id="KW-0378">Hydrolase</keyword>
<evidence type="ECO:0000256" key="2">
    <source>
        <dbReference type="SAM" id="SignalP"/>
    </source>
</evidence>
<dbReference type="Gene3D" id="3.40.710.10">
    <property type="entry name" value="DD-peptidase/beta-lactamase superfamily"/>
    <property type="match status" value="1"/>
</dbReference>
<dbReference type="EMBL" id="CP059851">
    <property type="protein sequence ID" value="QMW21566.1"/>
    <property type="molecule type" value="Genomic_DNA"/>
</dbReference>
<dbReference type="Proteomes" id="UP000515292">
    <property type="component" value="Chromosome"/>
</dbReference>
<evidence type="ECO:0000256" key="1">
    <source>
        <dbReference type="SAM" id="Phobius"/>
    </source>
</evidence>
<feature type="transmembrane region" description="Helical" evidence="1">
    <location>
        <begin position="595"/>
        <end position="619"/>
    </location>
</feature>
<dbReference type="InterPro" id="IPR012338">
    <property type="entry name" value="Beta-lactam/transpept-like"/>
</dbReference>
<feature type="transmembrane region" description="Helical" evidence="1">
    <location>
        <begin position="563"/>
        <end position="583"/>
    </location>
</feature>
<protein>
    <submittedName>
        <fullName evidence="4">Serine hydrolase</fullName>
    </submittedName>
</protein>
<evidence type="ECO:0000313" key="5">
    <source>
        <dbReference type="Proteomes" id="UP000515292"/>
    </source>
</evidence>
<dbReference type="InterPro" id="IPR001466">
    <property type="entry name" value="Beta-lactam-related"/>
</dbReference>
<name>A0A7G5IDX4_9SPHN</name>
<keyword evidence="1" id="KW-1133">Transmembrane helix</keyword>
<dbReference type="AlphaFoldDB" id="A0A7G5IDX4"/>
<proteinExistence type="predicted"/>
<organism evidence="4 5">
    <name type="scientific">Sandaracinobacteroides saxicola</name>
    <dbReference type="NCBI Taxonomy" id="2759707"/>
    <lineage>
        <taxon>Bacteria</taxon>
        <taxon>Pseudomonadati</taxon>
        <taxon>Pseudomonadota</taxon>
        <taxon>Alphaproteobacteria</taxon>
        <taxon>Sphingomonadales</taxon>
        <taxon>Sphingosinicellaceae</taxon>
        <taxon>Sandaracinobacteroides</taxon>
    </lineage>
</organism>
<dbReference type="InterPro" id="IPR050491">
    <property type="entry name" value="AmpC-like"/>
</dbReference>
<feature type="chain" id="PRO_5028830003" evidence="2">
    <location>
        <begin position="23"/>
        <end position="621"/>
    </location>
</feature>
<gene>
    <name evidence="4" type="ORF">H3309_09020</name>
</gene>
<evidence type="ECO:0000259" key="3">
    <source>
        <dbReference type="Pfam" id="PF00144"/>
    </source>
</evidence>
<dbReference type="KEGG" id="sand:H3309_09020"/>
<keyword evidence="5" id="KW-1185">Reference proteome</keyword>
<sequence>MIARLRFVCALAFLMFSLTASAQPMPDTAAPLAEQLLGGAVREHRASAAIFGEVRNGQVVALRGWGNTGGIGSPAVDVRQTRFPVASITKTLTAIAIARLVEAGRIRSLDDPVNSYLKHFQLPDGPGRAITLRDLLTHRSGLDDTNFGLYRTRDSRLYPLPGAAYAAMMPRRVREAGRWPAYSNFGVAILGAVVEDVGGTSYAHTVVQDVFRPLGMAGAMLPVSLHAPANLIVPQDLTDPQHPVARPVRPDSLLNLPSGGAVMTAADLARYVQALVTGPDIPGVLGPRGTAMLTTTLAMTHPAMSGHAMLFETQPVGPLLLLKHGGTTEGVWCEMFLARAARSGLFFCMTDWWHGRGTVLPADRPGITLQLVAAFLGDLTGTDVTKAAAMPAAAAPPGDTGRYAGTYVSARSYRASAAAVLSIFALNAVVVETAPDGLRIGGAGGYREVAPGLFRSAVSPEAIAFLPNGKGFALVRQFRPDAYLPARWIERPHVAVGLLAGGVAALMIALALAWRGARDQSRTALVLSLVAVGGFVAALQAPFPGVAPLMDGYFAGDATRFQIAAALALLAVVMGAAGALLALRNVDGRGRALMTALFAAAAAGTLLVLFVQLHLLGIARL</sequence>
<dbReference type="PANTHER" id="PTHR46825">
    <property type="entry name" value="D-ALANYL-D-ALANINE-CARBOXYPEPTIDASE/ENDOPEPTIDASE AMPH"/>
    <property type="match status" value="1"/>
</dbReference>